<protein>
    <submittedName>
        <fullName evidence="1">Uncharacterized protein</fullName>
    </submittedName>
</protein>
<evidence type="ECO:0000313" key="2">
    <source>
        <dbReference type="Proteomes" id="UP000580250"/>
    </source>
</evidence>
<accession>A0A6V7W549</accession>
<organism evidence="1 2">
    <name type="scientific">Meloidogyne enterolobii</name>
    <name type="common">Root-knot nematode worm</name>
    <name type="synonym">Meloidogyne mayaguensis</name>
    <dbReference type="NCBI Taxonomy" id="390850"/>
    <lineage>
        <taxon>Eukaryota</taxon>
        <taxon>Metazoa</taxon>
        <taxon>Ecdysozoa</taxon>
        <taxon>Nematoda</taxon>
        <taxon>Chromadorea</taxon>
        <taxon>Rhabditida</taxon>
        <taxon>Tylenchina</taxon>
        <taxon>Tylenchomorpha</taxon>
        <taxon>Tylenchoidea</taxon>
        <taxon>Meloidogynidae</taxon>
        <taxon>Meloidogyninae</taxon>
        <taxon>Meloidogyne</taxon>
    </lineage>
</organism>
<sequence>MTYSLDYLFIIEYARYDHVFVKIIWHEIHSIISEPVCFLLL</sequence>
<dbReference type="AlphaFoldDB" id="A0A6V7W549"/>
<proteinExistence type="predicted"/>
<dbReference type="EMBL" id="CAJEWN010000423">
    <property type="protein sequence ID" value="CAD2182162.1"/>
    <property type="molecule type" value="Genomic_DNA"/>
</dbReference>
<name>A0A6V7W549_MELEN</name>
<reference evidence="1 2" key="1">
    <citation type="submission" date="2020-08" db="EMBL/GenBank/DDBJ databases">
        <authorList>
            <person name="Koutsovoulos G."/>
            <person name="Danchin GJ E."/>
        </authorList>
    </citation>
    <scope>NUCLEOTIDE SEQUENCE [LARGE SCALE GENOMIC DNA]</scope>
</reference>
<evidence type="ECO:0000313" key="1">
    <source>
        <dbReference type="EMBL" id="CAD2182162.1"/>
    </source>
</evidence>
<gene>
    <name evidence="1" type="ORF">MENT_LOCUS34352</name>
</gene>
<comment type="caution">
    <text evidence="1">The sequence shown here is derived from an EMBL/GenBank/DDBJ whole genome shotgun (WGS) entry which is preliminary data.</text>
</comment>
<dbReference type="Proteomes" id="UP000580250">
    <property type="component" value="Unassembled WGS sequence"/>
</dbReference>